<feature type="transmembrane region" description="Helical" evidence="1">
    <location>
        <begin position="189"/>
        <end position="208"/>
    </location>
</feature>
<reference evidence="2 3" key="1">
    <citation type="submission" date="2018-04" db="EMBL/GenBank/DDBJ databases">
        <title>Novel Campyloabacter and Helicobacter Species and Strains.</title>
        <authorList>
            <person name="Mannion A.J."/>
            <person name="Shen Z."/>
            <person name="Fox J.G."/>
        </authorList>
    </citation>
    <scope>NUCLEOTIDE SEQUENCE [LARGE SCALE GENOMIC DNA]</scope>
    <source>
        <strain evidence="2 3">ATCC 700242</strain>
    </source>
</reference>
<evidence type="ECO:0000256" key="1">
    <source>
        <dbReference type="SAM" id="Phobius"/>
    </source>
</evidence>
<feature type="transmembrane region" description="Helical" evidence="1">
    <location>
        <begin position="220"/>
        <end position="240"/>
    </location>
</feature>
<keyword evidence="1" id="KW-0812">Transmembrane</keyword>
<dbReference type="EMBL" id="NXLU01000001">
    <property type="protein sequence ID" value="RDU70134.1"/>
    <property type="molecule type" value="Genomic_DNA"/>
</dbReference>
<accession>A0A3D8IZT6</accession>
<feature type="transmembrane region" description="Helical" evidence="1">
    <location>
        <begin position="246"/>
        <end position="265"/>
    </location>
</feature>
<evidence type="ECO:0000313" key="2">
    <source>
        <dbReference type="EMBL" id="RDU70134.1"/>
    </source>
</evidence>
<sequence>MKIKVEPIFSYVFFFLFVFVSLAVLVSTFSETFSQLYLLLTQSGRIFDLFLYGFSFLGFAFCIAALILSSWNQKYQFYYKGSIISLCLIFAFILCFSLSGLRNNMDLLDLIFNDKGGGGFEKDPYAPLILGVVYLCFVFLPLLYLLLGIRVKRNSFGEFLIDLMPSINVVIYAMMGFALQGFFTKARGIYYLDLVLFLLAFVALLMLYRQHKYLFGFYQRVNLILLCMGIIFFAFSSKVIEEADFVGRYCFFAFAFVAWCGEWMLKFAGEENPPY</sequence>
<keyword evidence="3" id="KW-1185">Reference proteome</keyword>
<gene>
    <name evidence="2" type="ORF">CQA62_01615</name>
</gene>
<name>A0A3D8IZT6_9HELI</name>
<dbReference type="OrthoDB" id="5322199at2"/>
<evidence type="ECO:0000313" key="3">
    <source>
        <dbReference type="Proteomes" id="UP000257067"/>
    </source>
</evidence>
<dbReference type="Proteomes" id="UP000257067">
    <property type="component" value="Unassembled WGS sequence"/>
</dbReference>
<proteinExistence type="predicted"/>
<feature type="transmembrane region" description="Helical" evidence="1">
    <location>
        <begin position="49"/>
        <end position="71"/>
    </location>
</feature>
<feature type="transmembrane region" description="Helical" evidence="1">
    <location>
        <begin position="83"/>
        <end position="105"/>
    </location>
</feature>
<feature type="transmembrane region" description="Helical" evidence="1">
    <location>
        <begin position="125"/>
        <end position="147"/>
    </location>
</feature>
<feature type="transmembrane region" description="Helical" evidence="1">
    <location>
        <begin position="159"/>
        <end position="183"/>
    </location>
</feature>
<keyword evidence="1" id="KW-1133">Transmembrane helix</keyword>
<dbReference type="RefSeq" id="WP_104724101.1">
    <property type="nucleotide sequence ID" value="NZ_FZNE01000002.1"/>
</dbReference>
<dbReference type="AlphaFoldDB" id="A0A3D8IZT6"/>
<organism evidence="2 3">
    <name type="scientific">Helicobacter cholecystus</name>
    <dbReference type="NCBI Taxonomy" id="45498"/>
    <lineage>
        <taxon>Bacteria</taxon>
        <taxon>Pseudomonadati</taxon>
        <taxon>Campylobacterota</taxon>
        <taxon>Epsilonproteobacteria</taxon>
        <taxon>Campylobacterales</taxon>
        <taxon>Helicobacteraceae</taxon>
        <taxon>Helicobacter</taxon>
    </lineage>
</organism>
<feature type="transmembrane region" description="Helical" evidence="1">
    <location>
        <begin position="12"/>
        <end position="29"/>
    </location>
</feature>
<protein>
    <submittedName>
        <fullName evidence="2">Uncharacterized protein</fullName>
    </submittedName>
</protein>
<comment type="caution">
    <text evidence="2">The sequence shown here is derived from an EMBL/GenBank/DDBJ whole genome shotgun (WGS) entry which is preliminary data.</text>
</comment>
<keyword evidence="1" id="KW-0472">Membrane</keyword>